<dbReference type="STRING" id="369401.SAMN05428642_1108"/>
<proteinExistence type="predicted"/>
<name>A0A1K2IRW5_9FLAO</name>
<keyword evidence="2" id="KW-1185">Reference proteome</keyword>
<organism evidence="1 2">
    <name type="scientific">Flaviramulus basaltis</name>
    <dbReference type="NCBI Taxonomy" id="369401"/>
    <lineage>
        <taxon>Bacteria</taxon>
        <taxon>Pseudomonadati</taxon>
        <taxon>Bacteroidota</taxon>
        <taxon>Flavobacteriia</taxon>
        <taxon>Flavobacteriales</taxon>
        <taxon>Flavobacteriaceae</taxon>
        <taxon>Flaviramulus</taxon>
    </lineage>
</organism>
<dbReference type="AlphaFoldDB" id="A0A1K2IRW5"/>
<evidence type="ECO:0000313" key="2">
    <source>
        <dbReference type="Proteomes" id="UP000182544"/>
    </source>
</evidence>
<accession>A0A1K2IRW5</accession>
<gene>
    <name evidence="1" type="ORF">SAMN05428642_1108</name>
</gene>
<protein>
    <submittedName>
        <fullName evidence="1">Uncharacterized protein</fullName>
    </submittedName>
</protein>
<evidence type="ECO:0000313" key="1">
    <source>
        <dbReference type="EMBL" id="SFZ95181.1"/>
    </source>
</evidence>
<dbReference type="Proteomes" id="UP000182544">
    <property type="component" value="Unassembled WGS sequence"/>
</dbReference>
<reference evidence="1 2" key="1">
    <citation type="submission" date="2016-10" db="EMBL/GenBank/DDBJ databases">
        <authorList>
            <person name="de Groot N.N."/>
        </authorList>
    </citation>
    <scope>NUCLEOTIDE SEQUENCE [LARGE SCALE GENOMIC DNA]</scope>
    <source>
        <strain evidence="1 2">DSM 18180</strain>
    </source>
</reference>
<sequence>MPKNWNRKKLIIFLLIIGILLNCTKNNEISDVNIRLSNISDLNFENIIVNPGSSERVNYGNIDSGMFSDYKNFEKAYGYGFVELTANGEKYSIVPIDYVGESPLRDGDYTYQLDLVKRDGGYSELTINLIQE</sequence>
<dbReference type="EMBL" id="FPKV01000010">
    <property type="protein sequence ID" value="SFZ95181.1"/>
    <property type="molecule type" value="Genomic_DNA"/>
</dbReference>